<dbReference type="InterPro" id="IPR000182">
    <property type="entry name" value="GNAT_dom"/>
</dbReference>
<dbReference type="PANTHER" id="PTHR43877:SF2">
    <property type="entry name" value="AMINOALKYLPHOSPHONATE N-ACETYLTRANSFERASE-RELATED"/>
    <property type="match status" value="1"/>
</dbReference>
<dbReference type="Proteomes" id="UP000549113">
    <property type="component" value="Unassembled WGS sequence"/>
</dbReference>
<dbReference type="AlphaFoldDB" id="A0AA40SLQ6"/>
<gene>
    <name evidence="4" type="ORF">BKA10_000332</name>
</gene>
<evidence type="ECO:0000256" key="2">
    <source>
        <dbReference type="ARBA" id="ARBA00023315"/>
    </source>
</evidence>
<dbReference type="InterPro" id="IPR050832">
    <property type="entry name" value="Bact_Acetyltransf"/>
</dbReference>
<evidence type="ECO:0000259" key="3">
    <source>
        <dbReference type="PROSITE" id="PS51186"/>
    </source>
</evidence>
<protein>
    <submittedName>
        <fullName evidence="4">N-acetyltransferase YhbS</fullName>
    </submittedName>
</protein>
<comment type="caution">
    <text evidence="4">The sequence shown here is derived from an EMBL/GenBank/DDBJ whole genome shotgun (WGS) entry which is preliminary data.</text>
</comment>
<name>A0AA40SLQ6_9MICO</name>
<evidence type="ECO:0000313" key="5">
    <source>
        <dbReference type="Proteomes" id="UP000549113"/>
    </source>
</evidence>
<dbReference type="SUPFAM" id="SSF55729">
    <property type="entry name" value="Acyl-CoA N-acyltransferases (Nat)"/>
    <property type="match status" value="1"/>
</dbReference>
<feature type="domain" description="N-acetyltransferase" evidence="3">
    <location>
        <begin position="30"/>
        <end position="174"/>
    </location>
</feature>
<dbReference type="Gene3D" id="3.40.630.30">
    <property type="match status" value="1"/>
</dbReference>
<proteinExistence type="predicted"/>
<dbReference type="RefSeq" id="WP_183498314.1">
    <property type="nucleotide sequence ID" value="NZ_BAABCO010000003.1"/>
</dbReference>
<dbReference type="CDD" id="cd04301">
    <property type="entry name" value="NAT_SF"/>
    <property type="match status" value="1"/>
</dbReference>
<dbReference type="EMBL" id="JACIFH010000001">
    <property type="protein sequence ID" value="MBB4138538.1"/>
    <property type="molecule type" value="Genomic_DNA"/>
</dbReference>
<dbReference type="Pfam" id="PF00583">
    <property type="entry name" value="Acetyltransf_1"/>
    <property type="match status" value="1"/>
</dbReference>
<evidence type="ECO:0000256" key="1">
    <source>
        <dbReference type="ARBA" id="ARBA00022679"/>
    </source>
</evidence>
<keyword evidence="2" id="KW-0012">Acyltransferase</keyword>
<dbReference type="InterPro" id="IPR016181">
    <property type="entry name" value="Acyl_CoA_acyltransferase"/>
</dbReference>
<evidence type="ECO:0000313" key="4">
    <source>
        <dbReference type="EMBL" id="MBB4138538.1"/>
    </source>
</evidence>
<dbReference type="PROSITE" id="PS51186">
    <property type="entry name" value="GNAT"/>
    <property type="match status" value="1"/>
</dbReference>
<organism evidence="4 5">
    <name type="scientific">Microbacterium invictum</name>
    <dbReference type="NCBI Taxonomy" id="515415"/>
    <lineage>
        <taxon>Bacteria</taxon>
        <taxon>Bacillati</taxon>
        <taxon>Actinomycetota</taxon>
        <taxon>Actinomycetes</taxon>
        <taxon>Micrococcales</taxon>
        <taxon>Microbacteriaceae</taxon>
        <taxon>Microbacterium</taxon>
    </lineage>
</organism>
<sequence length="174" mass="18599">MPENSPLSDAAALARRVEIVAVPHDDPRAALLRDALDEELNVRYLSAEPESPAVSAARADALRVHSDQLVATLLAVTDDGHAVGHVILRRLGAEWELKRLIVAVEARGTGAGRRLVQAVIDSARADGATRIILQTGPAQPESVALYRSFGFTPIAVYEPYVATMPDSLCFALAL</sequence>
<keyword evidence="5" id="KW-1185">Reference proteome</keyword>
<dbReference type="PANTHER" id="PTHR43877">
    <property type="entry name" value="AMINOALKYLPHOSPHONATE N-ACETYLTRANSFERASE-RELATED-RELATED"/>
    <property type="match status" value="1"/>
</dbReference>
<keyword evidence="1" id="KW-0808">Transferase</keyword>
<dbReference type="GO" id="GO:0016747">
    <property type="term" value="F:acyltransferase activity, transferring groups other than amino-acyl groups"/>
    <property type="evidence" value="ECO:0007669"/>
    <property type="project" value="InterPro"/>
</dbReference>
<reference evidence="4 5" key="1">
    <citation type="submission" date="2020-08" db="EMBL/GenBank/DDBJ databases">
        <title>Sequencing the genomes of 1000 actinobacteria strains.</title>
        <authorList>
            <person name="Klenk H.-P."/>
        </authorList>
    </citation>
    <scope>NUCLEOTIDE SEQUENCE [LARGE SCALE GENOMIC DNA]</scope>
    <source>
        <strain evidence="4 5">DSM 19600</strain>
    </source>
</reference>
<accession>A0AA40SLQ6</accession>